<feature type="transmembrane region" description="Helical" evidence="1">
    <location>
        <begin position="39"/>
        <end position="56"/>
    </location>
</feature>
<reference evidence="2 3" key="1">
    <citation type="journal article" date="2013" name="Nature">
        <title>Insights into bilaterian evolution from three spiralian genomes.</title>
        <authorList>
            <person name="Simakov O."/>
            <person name="Marletaz F."/>
            <person name="Cho S.J."/>
            <person name="Edsinger-Gonzales E."/>
            <person name="Havlak P."/>
            <person name="Hellsten U."/>
            <person name="Kuo D.H."/>
            <person name="Larsson T."/>
            <person name="Lv J."/>
            <person name="Arendt D."/>
            <person name="Savage R."/>
            <person name="Osoegawa K."/>
            <person name="de Jong P."/>
            <person name="Grimwood J."/>
            <person name="Chapman J.A."/>
            <person name="Shapiro H."/>
            <person name="Aerts A."/>
            <person name="Otillar R.P."/>
            <person name="Terry A.Y."/>
            <person name="Boore J.L."/>
            <person name="Grigoriev I.V."/>
            <person name="Lindberg D.R."/>
            <person name="Seaver E.C."/>
            <person name="Weisblat D.A."/>
            <person name="Putnam N.H."/>
            <person name="Rokhsar D.S."/>
        </authorList>
    </citation>
    <scope>NUCLEOTIDE SEQUENCE [LARGE SCALE GENOMIC DNA]</scope>
</reference>
<dbReference type="CTD" id="20249577"/>
<evidence type="ECO:0000313" key="3">
    <source>
        <dbReference type="Proteomes" id="UP000030746"/>
    </source>
</evidence>
<keyword evidence="1" id="KW-0472">Membrane</keyword>
<keyword evidence="1" id="KW-0812">Transmembrane</keyword>
<dbReference type="AlphaFoldDB" id="V4A5G5"/>
<dbReference type="Proteomes" id="UP000030746">
    <property type="component" value="Unassembled WGS sequence"/>
</dbReference>
<name>V4A5G5_LOTGI</name>
<sequence>MVYPTLLRMVNSHQARMLERSRRRKGPNKEGFMYRTRNYPIYIFWGVLACVLINFARDAYILQNNPPTGPIQRKSSIDLDKFKIVDSRTEEEKTEAAKELGL</sequence>
<accession>V4A5G5</accession>
<evidence type="ECO:0000256" key="1">
    <source>
        <dbReference type="SAM" id="Phobius"/>
    </source>
</evidence>
<organism evidence="2 3">
    <name type="scientific">Lottia gigantea</name>
    <name type="common">Giant owl limpet</name>
    <dbReference type="NCBI Taxonomy" id="225164"/>
    <lineage>
        <taxon>Eukaryota</taxon>
        <taxon>Metazoa</taxon>
        <taxon>Spiralia</taxon>
        <taxon>Lophotrochozoa</taxon>
        <taxon>Mollusca</taxon>
        <taxon>Gastropoda</taxon>
        <taxon>Patellogastropoda</taxon>
        <taxon>Lottioidea</taxon>
        <taxon>Lottiidae</taxon>
        <taxon>Lottia</taxon>
    </lineage>
</organism>
<evidence type="ECO:0000313" key="2">
    <source>
        <dbReference type="EMBL" id="ESO88496.1"/>
    </source>
</evidence>
<dbReference type="KEGG" id="lgi:LOTGIDRAFT_234551"/>
<protein>
    <submittedName>
        <fullName evidence="2">Uncharacterized protein</fullName>
    </submittedName>
</protein>
<dbReference type="HOGENOM" id="CLU_2280576_0_0_1"/>
<dbReference type="GeneID" id="20249577"/>
<dbReference type="EMBL" id="KB202685">
    <property type="protein sequence ID" value="ESO88496.1"/>
    <property type="molecule type" value="Genomic_DNA"/>
</dbReference>
<keyword evidence="3" id="KW-1185">Reference proteome</keyword>
<dbReference type="RefSeq" id="XP_009060902.1">
    <property type="nucleotide sequence ID" value="XM_009062654.1"/>
</dbReference>
<gene>
    <name evidence="2" type="ORF">LOTGIDRAFT_234551</name>
</gene>
<proteinExistence type="predicted"/>
<keyword evidence="1" id="KW-1133">Transmembrane helix</keyword>